<proteinExistence type="predicted"/>
<dbReference type="EMBL" id="BASH01000004">
    <property type="protein sequence ID" value="GAD16984.1"/>
    <property type="molecule type" value="Genomic_DNA"/>
</dbReference>
<feature type="transmembrane region" description="Helical" evidence="1">
    <location>
        <begin position="105"/>
        <end position="122"/>
    </location>
</feature>
<reference evidence="3" key="1">
    <citation type="journal article" date="2013" name="Genome Announc.">
        <title>Draft Genome Sequence of D-Branched-Chain Amino Acid Producer Lactobacillus otakiensis JCM 15040T, Isolated from a Traditional Japanese Pickle.</title>
        <authorList>
            <person name="Doi K."/>
            <person name="Mori K."/>
            <person name="Mutaguchi Y."/>
            <person name="Tashiro K."/>
            <person name="Fujino Y."/>
            <person name="Ohmori T."/>
            <person name="Kuhara S."/>
            <person name="Ohshima T."/>
        </authorList>
    </citation>
    <scope>NUCLEOTIDE SEQUENCE [LARGE SCALE GENOMIC DNA]</scope>
    <source>
        <strain evidence="3">JCM 15040</strain>
    </source>
</reference>
<accession>S4NDK9</accession>
<sequence>MLFNGDSSAYPRAARAFMESQHQISLTIVTTIVLYIVLILRAFILLSIYKMLHEFSHEHFFTVMNLHYLRRCTHSFAGLVGADGILLIIWEFFRFQIGISHGQSIITELLAWFAVYTVYIIFRKGLTFKTENEDFV</sequence>
<dbReference type="Proteomes" id="UP000016361">
    <property type="component" value="Unassembled WGS sequence"/>
</dbReference>
<feature type="transmembrane region" description="Helical" evidence="1">
    <location>
        <begin position="24"/>
        <end position="52"/>
    </location>
</feature>
<name>S4NDK9_9LACO</name>
<dbReference type="AlphaFoldDB" id="S4NDK9"/>
<dbReference type="eggNOG" id="ENOG5030B9P">
    <property type="taxonomic scope" value="Bacteria"/>
</dbReference>
<keyword evidence="3" id="KW-1185">Reference proteome</keyword>
<comment type="caution">
    <text evidence="2">The sequence shown here is derived from an EMBL/GenBank/DDBJ whole genome shotgun (WGS) entry which is preliminary data.</text>
</comment>
<evidence type="ECO:0000256" key="1">
    <source>
        <dbReference type="SAM" id="Phobius"/>
    </source>
</evidence>
<evidence type="ECO:0000313" key="3">
    <source>
        <dbReference type="Proteomes" id="UP000016361"/>
    </source>
</evidence>
<feature type="transmembrane region" description="Helical" evidence="1">
    <location>
        <begin position="73"/>
        <end position="93"/>
    </location>
</feature>
<organism evidence="2 3">
    <name type="scientific">Lentilactobacillus otakiensis DSM 19908 = JCM 15040</name>
    <dbReference type="NCBI Taxonomy" id="1423780"/>
    <lineage>
        <taxon>Bacteria</taxon>
        <taxon>Bacillati</taxon>
        <taxon>Bacillota</taxon>
        <taxon>Bacilli</taxon>
        <taxon>Lactobacillales</taxon>
        <taxon>Lactobacillaceae</taxon>
        <taxon>Lentilactobacillus</taxon>
    </lineage>
</organism>
<evidence type="ECO:0000313" key="2">
    <source>
        <dbReference type="EMBL" id="GAD16984.1"/>
    </source>
</evidence>
<gene>
    <name evidence="2" type="ORF">LOT_1522</name>
</gene>
<keyword evidence="1" id="KW-0472">Membrane</keyword>
<keyword evidence="1" id="KW-1133">Transmembrane helix</keyword>
<protein>
    <submittedName>
        <fullName evidence="2">Uncharacterized protein</fullName>
    </submittedName>
</protein>
<keyword evidence="1" id="KW-0812">Transmembrane</keyword>